<keyword evidence="2" id="KW-1185">Reference proteome</keyword>
<organism evidence="1 2">
    <name type="scientific">Turnera subulata</name>
    <dbReference type="NCBI Taxonomy" id="218843"/>
    <lineage>
        <taxon>Eukaryota</taxon>
        <taxon>Viridiplantae</taxon>
        <taxon>Streptophyta</taxon>
        <taxon>Embryophyta</taxon>
        <taxon>Tracheophyta</taxon>
        <taxon>Spermatophyta</taxon>
        <taxon>Magnoliopsida</taxon>
        <taxon>eudicotyledons</taxon>
        <taxon>Gunneridae</taxon>
        <taxon>Pentapetalae</taxon>
        <taxon>rosids</taxon>
        <taxon>fabids</taxon>
        <taxon>Malpighiales</taxon>
        <taxon>Passifloraceae</taxon>
        <taxon>Turnera</taxon>
    </lineage>
</organism>
<evidence type="ECO:0000313" key="2">
    <source>
        <dbReference type="Proteomes" id="UP001141552"/>
    </source>
</evidence>
<reference evidence="1" key="2">
    <citation type="journal article" date="2023" name="Plants (Basel)">
        <title>Annotation of the Turnera subulata (Passifloraceae) Draft Genome Reveals the S-Locus Evolved after the Divergence of Turneroideae from Passifloroideae in a Stepwise Manner.</title>
        <authorList>
            <person name="Henning P.M."/>
            <person name="Roalson E.H."/>
            <person name="Mir W."/>
            <person name="McCubbin A.G."/>
            <person name="Shore J.S."/>
        </authorList>
    </citation>
    <scope>NUCLEOTIDE SEQUENCE</scope>
    <source>
        <strain evidence="1">F60SS</strain>
    </source>
</reference>
<reference evidence="1" key="1">
    <citation type="submission" date="2022-02" db="EMBL/GenBank/DDBJ databases">
        <authorList>
            <person name="Henning P.M."/>
            <person name="McCubbin A.G."/>
            <person name="Shore J.S."/>
        </authorList>
    </citation>
    <scope>NUCLEOTIDE SEQUENCE</scope>
    <source>
        <strain evidence="1">F60SS</strain>
        <tissue evidence="1">Leaves</tissue>
    </source>
</reference>
<accession>A0A9Q0G257</accession>
<dbReference type="AlphaFoldDB" id="A0A9Q0G257"/>
<sequence>MFFLVPKIVEAWKVEHYDTACRRDKEGYFSIESSQLNLQANKEIYRLRREIRFLFACRPFFSCCVSYIFQGLLLHWASHFHHGYQNKGHLQGVQVHLPNIWQVSSPPLYFYDRQIYLAIAFLY</sequence>
<comment type="caution">
    <text evidence="1">The sequence shown here is derived from an EMBL/GenBank/DDBJ whole genome shotgun (WGS) entry which is preliminary data.</text>
</comment>
<dbReference type="EMBL" id="JAKUCV010002962">
    <property type="protein sequence ID" value="KAJ4840772.1"/>
    <property type="molecule type" value="Genomic_DNA"/>
</dbReference>
<dbReference type="Proteomes" id="UP001141552">
    <property type="component" value="Unassembled WGS sequence"/>
</dbReference>
<gene>
    <name evidence="1" type="ORF">Tsubulata_021339</name>
</gene>
<evidence type="ECO:0000313" key="1">
    <source>
        <dbReference type="EMBL" id="KAJ4840772.1"/>
    </source>
</evidence>
<name>A0A9Q0G257_9ROSI</name>
<proteinExistence type="predicted"/>
<protein>
    <submittedName>
        <fullName evidence="1">Uncharacterized protein</fullName>
    </submittedName>
</protein>